<comment type="subcellular location">
    <subcellularLocation>
        <location evidence="14">Cytoplasm</location>
    </subcellularLocation>
</comment>
<keyword evidence="14" id="KW-0963">Cytoplasm</keyword>
<dbReference type="FunFam" id="3.40.50.720:FF:000019">
    <property type="entry name" value="Glycerol-3-phosphate dehydrogenase [NAD(P)+]"/>
    <property type="match status" value="1"/>
</dbReference>
<dbReference type="InterPro" id="IPR036291">
    <property type="entry name" value="NAD(P)-bd_dom_sf"/>
</dbReference>
<evidence type="ECO:0000259" key="21">
    <source>
        <dbReference type="Pfam" id="PF07479"/>
    </source>
</evidence>
<evidence type="ECO:0000256" key="12">
    <source>
        <dbReference type="ARBA" id="ARBA00069372"/>
    </source>
</evidence>
<dbReference type="HAMAP" id="MF_00394">
    <property type="entry name" value="NAD_Glyc3P_dehydrog"/>
    <property type="match status" value="1"/>
</dbReference>
<keyword evidence="3 14" id="KW-0547">Nucleotide-binding</keyword>
<feature type="binding site" evidence="14">
    <location>
        <position position="110"/>
    </location>
    <ligand>
        <name>sn-glycerol 3-phosphate</name>
        <dbReference type="ChEBI" id="CHEBI:57597"/>
    </ligand>
</feature>
<dbReference type="AlphaFoldDB" id="A0A9Q8ZSS2"/>
<dbReference type="GO" id="GO:0006650">
    <property type="term" value="P:glycerophospholipid metabolic process"/>
    <property type="evidence" value="ECO:0007669"/>
    <property type="project" value="UniProtKB-UniRule"/>
</dbReference>
<keyword evidence="5 14" id="KW-0560">Oxidoreductase</keyword>
<feature type="binding site" evidence="17">
    <location>
        <begin position="9"/>
        <end position="14"/>
    </location>
    <ligand>
        <name>NAD(+)</name>
        <dbReference type="ChEBI" id="CHEBI:57540"/>
    </ligand>
</feature>
<evidence type="ECO:0000256" key="19">
    <source>
        <dbReference type="SAM" id="SignalP"/>
    </source>
</evidence>
<evidence type="ECO:0000256" key="1">
    <source>
        <dbReference type="ARBA" id="ARBA00011009"/>
    </source>
</evidence>
<feature type="binding site" evidence="17">
    <location>
        <position position="260"/>
    </location>
    <ligand>
        <name>NAD(+)</name>
        <dbReference type="ChEBI" id="CHEBI:57540"/>
    </ligand>
</feature>
<feature type="binding site" evidence="14">
    <location>
        <position position="286"/>
    </location>
    <ligand>
        <name>NADPH</name>
        <dbReference type="ChEBI" id="CHEBI:57783"/>
    </ligand>
</feature>
<dbReference type="GO" id="GO:0046168">
    <property type="term" value="P:glycerol-3-phosphate catabolic process"/>
    <property type="evidence" value="ECO:0007669"/>
    <property type="project" value="InterPro"/>
</dbReference>
<feature type="binding site" evidence="14">
    <location>
        <position position="284"/>
    </location>
    <ligand>
        <name>NADPH</name>
        <dbReference type="ChEBI" id="CHEBI:57783"/>
    </ligand>
</feature>
<dbReference type="GO" id="GO:0005975">
    <property type="term" value="P:carbohydrate metabolic process"/>
    <property type="evidence" value="ECO:0007669"/>
    <property type="project" value="InterPro"/>
</dbReference>
<dbReference type="EMBL" id="CP097119">
    <property type="protein sequence ID" value="USS88683.1"/>
    <property type="molecule type" value="Genomic_DNA"/>
</dbReference>
<keyword evidence="6 14" id="KW-0520">NAD</keyword>
<dbReference type="EC" id="1.1.1.94" evidence="11 14"/>
<feature type="active site" description="Proton acceptor" evidence="14 15">
    <location>
        <position position="196"/>
    </location>
</feature>
<evidence type="ECO:0000256" key="6">
    <source>
        <dbReference type="ARBA" id="ARBA00023027"/>
    </source>
</evidence>
<feature type="chain" id="PRO_5040484780" description="Glycerol-3-phosphate dehydrogenase [NAD(P)+]" evidence="19">
    <location>
        <begin position="19"/>
        <end position="338"/>
    </location>
</feature>
<evidence type="ECO:0000256" key="18">
    <source>
        <dbReference type="RuleBase" id="RU000437"/>
    </source>
</evidence>
<feature type="binding site" evidence="16">
    <location>
        <position position="110"/>
    </location>
    <ligand>
        <name>substrate</name>
    </ligand>
</feature>
<dbReference type="Pfam" id="PF01210">
    <property type="entry name" value="NAD_Gly3P_dh_N"/>
    <property type="match status" value="1"/>
</dbReference>
<dbReference type="GO" id="GO:0008654">
    <property type="term" value="P:phospholipid biosynthetic process"/>
    <property type="evidence" value="ECO:0007669"/>
    <property type="project" value="UniProtKB-KW"/>
</dbReference>
<feature type="binding site" evidence="17">
    <location>
        <position position="145"/>
    </location>
    <ligand>
        <name>NAD(+)</name>
        <dbReference type="ChEBI" id="CHEBI:57540"/>
    </ligand>
</feature>
<dbReference type="GO" id="GO:0005829">
    <property type="term" value="C:cytosol"/>
    <property type="evidence" value="ECO:0007669"/>
    <property type="project" value="TreeGrafter"/>
</dbReference>
<feature type="domain" description="Glycerol-3-phosphate dehydrogenase NAD-dependent N-terminal" evidence="20">
    <location>
        <begin position="4"/>
        <end position="164"/>
    </location>
</feature>
<comment type="pathway">
    <text evidence="14">Membrane lipid metabolism; glycerophospholipid metabolism.</text>
</comment>
<dbReference type="InterPro" id="IPR006168">
    <property type="entry name" value="G3P_DH_NAD-dep"/>
</dbReference>
<keyword evidence="2 14" id="KW-0444">Lipid biosynthesis</keyword>
<evidence type="ECO:0000256" key="16">
    <source>
        <dbReference type="PIRSR" id="PIRSR000114-2"/>
    </source>
</evidence>
<dbReference type="PROSITE" id="PS00957">
    <property type="entry name" value="NAD_G3PDH"/>
    <property type="match status" value="1"/>
</dbReference>
<evidence type="ECO:0000256" key="9">
    <source>
        <dbReference type="ARBA" id="ARBA00023264"/>
    </source>
</evidence>
<feature type="binding site" evidence="14">
    <location>
        <position position="260"/>
    </location>
    <ligand>
        <name>NADPH</name>
        <dbReference type="ChEBI" id="CHEBI:57783"/>
    </ligand>
</feature>
<feature type="binding site" evidence="14">
    <location>
        <position position="143"/>
    </location>
    <ligand>
        <name>sn-glycerol 3-phosphate</name>
        <dbReference type="ChEBI" id="CHEBI:57597"/>
    </ligand>
</feature>
<evidence type="ECO:0000313" key="23">
    <source>
        <dbReference type="Proteomes" id="UP001055911"/>
    </source>
</evidence>
<feature type="signal peptide" evidence="19">
    <location>
        <begin position="1"/>
        <end position="18"/>
    </location>
</feature>
<evidence type="ECO:0000256" key="2">
    <source>
        <dbReference type="ARBA" id="ARBA00022516"/>
    </source>
</evidence>
<dbReference type="Pfam" id="PF07479">
    <property type="entry name" value="NAD_Gly3P_dh_C"/>
    <property type="match status" value="1"/>
</dbReference>
<evidence type="ECO:0000256" key="15">
    <source>
        <dbReference type="PIRSR" id="PIRSR000114-1"/>
    </source>
</evidence>
<feature type="binding site" evidence="14">
    <location>
        <position position="260"/>
    </location>
    <ligand>
        <name>sn-glycerol 3-phosphate</name>
        <dbReference type="ChEBI" id="CHEBI:57597"/>
    </ligand>
</feature>
<feature type="binding site" evidence="16">
    <location>
        <begin position="260"/>
        <end position="261"/>
    </location>
    <ligand>
        <name>substrate</name>
    </ligand>
</feature>
<gene>
    <name evidence="14" type="primary">gpsA</name>
    <name evidence="22" type="ORF">M3M40_04060</name>
</gene>
<dbReference type="GO" id="GO:0051287">
    <property type="term" value="F:NAD binding"/>
    <property type="evidence" value="ECO:0007669"/>
    <property type="project" value="InterPro"/>
</dbReference>
<sequence>MKTKIAVLGAGSWGSMLAAILDANGHEVQLWTRSAEQANELNQHHTNSHYIHDYTFSASLQATTDLEAALTDATDILFIVPAQATRSVAQDVNQILAKLGTKPALIHGSKGLETKTYLRISQVLAETIDPNHRTSIAVLSGPSHAEGVTQHDPTLVTVASDDFDAAKHFQKLFMNEYFRVYTNSDVIGVEFGGALKNIIALASGALAGLGYGDNSRAALMTRGVAEISRLGVSFGANPLTFAGLSGMGDVIVTATSTNSRNYRAGYQLGQGVPLDEVVSNMGMVIEGIATSQAAYDLAQTTGISMPITEAIHAVLEQKETVPDAIHALMTREGQTENG</sequence>
<feature type="binding site" evidence="14">
    <location>
        <position position="110"/>
    </location>
    <ligand>
        <name>NADPH</name>
        <dbReference type="ChEBI" id="CHEBI:57783"/>
    </ligand>
</feature>
<keyword evidence="4 14" id="KW-0521">NADP</keyword>
<feature type="binding site" evidence="14">
    <location>
        <position position="249"/>
    </location>
    <ligand>
        <name>sn-glycerol 3-phosphate</name>
        <dbReference type="ChEBI" id="CHEBI:57597"/>
    </ligand>
</feature>
<reference evidence="22" key="1">
    <citation type="submission" date="2022-05" db="EMBL/GenBank/DDBJ databases">
        <authorList>
            <person name="Oliphant S.A."/>
            <person name="Watson-Haigh N.S."/>
            <person name="Sumby K.M."/>
            <person name="Gardner J.M."/>
            <person name="Jiranek V."/>
        </authorList>
    </citation>
    <scope>NUCLEOTIDE SEQUENCE</scope>
    <source>
        <strain evidence="22">KI4_B1</strain>
    </source>
</reference>
<dbReference type="InterPro" id="IPR013328">
    <property type="entry name" value="6PGD_dom2"/>
</dbReference>
<dbReference type="InterPro" id="IPR006109">
    <property type="entry name" value="G3P_DH_NAD-dep_C"/>
</dbReference>
<evidence type="ECO:0000256" key="14">
    <source>
        <dbReference type="HAMAP-Rule" id="MF_00394"/>
    </source>
</evidence>
<comment type="similarity">
    <text evidence="1 14 18">Belongs to the NAD-dependent glycerol-3-phosphate dehydrogenase family.</text>
</comment>
<comment type="catalytic activity">
    <reaction evidence="10">
        <text>sn-glycerol 3-phosphate + NADP(+) = dihydroxyacetone phosphate + NADPH + H(+)</text>
        <dbReference type="Rhea" id="RHEA:11096"/>
        <dbReference type="ChEBI" id="CHEBI:15378"/>
        <dbReference type="ChEBI" id="CHEBI:57597"/>
        <dbReference type="ChEBI" id="CHEBI:57642"/>
        <dbReference type="ChEBI" id="CHEBI:57783"/>
        <dbReference type="ChEBI" id="CHEBI:58349"/>
        <dbReference type="EC" id="1.1.1.94"/>
    </reaction>
    <physiologicalReaction direction="right-to-left" evidence="10">
        <dbReference type="Rhea" id="RHEA:11098"/>
    </physiologicalReaction>
</comment>
<feature type="binding site" evidence="14">
    <location>
        <position position="33"/>
    </location>
    <ligand>
        <name>NADPH</name>
        <dbReference type="ChEBI" id="CHEBI:57783"/>
    </ligand>
</feature>
<keyword evidence="9 14" id="KW-1208">Phospholipid metabolism</keyword>
<dbReference type="Gene3D" id="3.40.50.720">
    <property type="entry name" value="NAD(P)-binding Rossmann-like Domain"/>
    <property type="match status" value="1"/>
</dbReference>
<dbReference type="NCBIfam" id="NF000942">
    <property type="entry name" value="PRK00094.1-4"/>
    <property type="match status" value="1"/>
</dbReference>
<feature type="binding site" evidence="14">
    <location>
        <position position="12"/>
    </location>
    <ligand>
        <name>NADPH</name>
        <dbReference type="ChEBI" id="CHEBI:57783"/>
    </ligand>
</feature>
<feature type="binding site" evidence="14">
    <location>
        <position position="145"/>
    </location>
    <ligand>
        <name>NADPH</name>
        <dbReference type="ChEBI" id="CHEBI:57783"/>
    </ligand>
</feature>
<dbReference type="NCBIfam" id="NF000941">
    <property type="entry name" value="PRK00094.1-3"/>
    <property type="match status" value="1"/>
</dbReference>
<dbReference type="PANTHER" id="PTHR11728:SF1">
    <property type="entry name" value="GLYCEROL-3-PHOSPHATE DEHYDROGENASE [NAD(+)] 2, CHLOROPLASTIC"/>
    <property type="match status" value="1"/>
</dbReference>
<dbReference type="PANTHER" id="PTHR11728">
    <property type="entry name" value="GLYCEROL-3-PHOSPHATE DEHYDROGENASE"/>
    <property type="match status" value="1"/>
</dbReference>
<evidence type="ECO:0000256" key="11">
    <source>
        <dbReference type="ARBA" id="ARBA00066687"/>
    </source>
</evidence>
<evidence type="ECO:0000256" key="17">
    <source>
        <dbReference type="PIRSR" id="PIRSR000114-3"/>
    </source>
</evidence>
<comment type="caution">
    <text evidence="14">Lacks conserved residue(s) required for the propagation of feature annotation.</text>
</comment>
<dbReference type="GO" id="GO:0047952">
    <property type="term" value="F:glycerol-3-phosphate dehydrogenase [NAD(P)+] activity"/>
    <property type="evidence" value="ECO:0007669"/>
    <property type="project" value="UniProtKB-UniRule"/>
</dbReference>
<dbReference type="InterPro" id="IPR011128">
    <property type="entry name" value="G3P_DH_NAD-dep_N"/>
</dbReference>
<keyword evidence="7 14" id="KW-0443">Lipid metabolism</keyword>
<dbReference type="SUPFAM" id="SSF48179">
    <property type="entry name" value="6-phosphogluconate dehydrogenase C-terminal domain-like"/>
    <property type="match status" value="1"/>
</dbReference>
<dbReference type="Proteomes" id="UP001055911">
    <property type="component" value="Chromosome"/>
</dbReference>
<evidence type="ECO:0000256" key="10">
    <source>
        <dbReference type="ARBA" id="ARBA00052716"/>
    </source>
</evidence>
<evidence type="ECO:0000256" key="4">
    <source>
        <dbReference type="ARBA" id="ARBA00022857"/>
    </source>
</evidence>
<dbReference type="PIRSF" id="PIRSF000114">
    <property type="entry name" value="Glycerol-3-P_dh"/>
    <property type="match status" value="1"/>
</dbReference>
<evidence type="ECO:0000256" key="3">
    <source>
        <dbReference type="ARBA" id="ARBA00022741"/>
    </source>
</evidence>
<evidence type="ECO:0000256" key="7">
    <source>
        <dbReference type="ARBA" id="ARBA00023098"/>
    </source>
</evidence>
<comment type="function">
    <text evidence="14">Catalyzes the reduction of the glycolytic intermediate dihydroxyacetone phosphate (DHAP) to sn-glycerol 3-phosphate (G3P), the key precursor for phospholipid synthesis.</text>
</comment>
<proteinExistence type="inferred from homology"/>
<feature type="binding site" evidence="14">
    <location>
        <position position="259"/>
    </location>
    <ligand>
        <name>sn-glycerol 3-phosphate</name>
        <dbReference type="ChEBI" id="CHEBI:57597"/>
    </ligand>
</feature>
<feature type="binding site" evidence="14">
    <location>
        <position position="141"/>
    </location>
    <ligand>
        <name>sn-glycerol 3-phosphate</name>
        <dbReference type="ChEBI" id="CHEBI:57597"/>
    </ligand>
</feature>
<dbReference type="InterPro" id="IPR008927">
    <property type="entry name" value="6-PGluconate_DH-like_C_sf"/>
</dbReference>
<evidence type="ECO:0000259" key="20">
    <source>
        <dbReference type="Pfam" id="PF01210"/>
    </source>
</evidence>
<dbReference type="NCBIfam" id="NF000940">
    <property type="entry name" value="PRK00094.1-2"/>
    <property type="match status" value="1"/>
</dbReference>
<dbReference type="RefSeq" id="WP_252766200.1">
    <property type="nucleotide sequence ID" value="NZ_CP097119.1"/>
</dbReference>
<feature type="domain" description="Glycerol-3-phosphate dehydrogenase NAD-dependent C-terminal" evidence="21">
    <location>
        <begin position="185"/>
        <end position="325"/>
    </location>
</feature>
<dbReference type="FunFam" id="1.10.1040.10:FF:000001">
    <property type="entry name" value="Glycerol-3-phosphate dehydrogenase [NAD(P)+]"/>
    <property type="match status" value="1"/>
</dbReference>
<keyword evidence="23" id="KW-1185">Reference proteome</keyword>
<evidence type="ECO:0000313" key="22">
    <source>
        <dbReference type="EMBL" id="USS88683.1"/>
    </source>
</evidence>
<keyword evidence="19" id="KW-0732">Signal</keyword>
<feature type="binding site" evidence="14">
    <location>
        <position position="261"/>
    </location>
    <ligand>
        <name>sn-glycerol 3-phosphate</name>
        <dbReference type="ChEBI" id="CHEBI:57597"/>
    </ligand>
</feature>
<dbReference type="SUPFAM" id="SSF51735">
    <property type="entry name" value="NAD(P)-binding Rossmann-fold domains"/>
    <property type="match status" value="1"/>
</dbReference>
<dbReference type="GO" id="GO:0046167">
    <property type="term" value="P:glycerol-3-phosphate biosynthetic process"/>
    <property type="evidence" value="ECO:0007669"/>
    <property type="project" value="UniProtKB-UniRule"/>
</dbReference>
<feature type="binding site" evidence="14">
    <location>
        <position position="196"/>
    </location>
    <ligand>
        <name>sn-glycerol 3-phosphate</name>
        <dbReference type="ChEBI" id="CHEBI:57597"/>
    </ligand>
</feature>
<feature type="binding site" evidence="14">
    <location>
        <position position="50"/>
    </location>
    <ligand>
        <name>NADPH</name>
        <dbReference type="ChEBI" id="CHEBI:57783"/>
    </ligand>
</feature>
<evidence type="ECO:0000256" key="8">
    <source>
        <dbReference type="ARBA" id="ARBA00023209"/>
    </source>
</evidence>
<evidence type="ECO:0000256" key="13">
    <source>
        <dbReference type="ARBA" id="ARBA00080511"/>
    </source>
</evidence>
<organism evidence="22 23">
    <name type="scientific">Fructilactobacillus cliffordii</name>
    <dbReference type="NCBI Taxonomy" id="2940299"/>
    <lineage>
        <taxon>Bacteria</taxon>
        <taxon>Bacillati</taxon>
        <taxon>Bacillota</taxon>
        <taxon>Bacilli</taxon>
        <taxon>Lactobacillales</taxon>
        <taxon>Lactobacillaceae</taxon>
        <taxon>Fructilactobacillus</taxon>
    </lineage>
</organism>
<feature type="binding site" evidence="14">
    <location>
        <position position="13"/>
    </location>
    <ligand>
        <name>NADPH</name>
        <dbReference type="ChEBI" id="CHEBI:57783"/>
    </ligand>
</feature>
<dbReference type="PRINTS" id="PR00077">
    <property type="entry name" value="GPDHDRGNASE"/>
</dbReference>
<protein>
    <recommendedName>
        <fullName evidence="12 14">Glycerol-3-phosphate dehydrogenase [NAD(P)+]</fullName>
        <ecNumber evidence="11 14">1.1.1.94</ecNumber>
    </recommendedName>
    <alternativeName>
        <fullName evidence="14">NAD(P)(+)-dependent glycerol-3-phosphate dehydrogenase</fullName>
    </alternativeName>
    <alternativeName>
        <fullName evidence="13 14">NAD(P)H-dependent dihydroxyacetone-phosphate reductase</fullName>
    </alternativeName>
</protein>
<evidence type="ECO:0000256" key="5">
    <source>
        <dbReference type="ARBA" id="ARBA00023002"/>
    </source>
</evidence>
<accession>A0A9Q8ZSS2</accession>
<dbReference type="Gene3D" id="1.10.1040.10">
    <property type="entry name" value="N-(1-d-carboxylethyl)-l-norvaline Dehydrogenase, domain 2"/>
    <property type="match status" value="1"/>
</dbReference>
<name>A0A9Q8ZSS2_9LACO</name>
<comment type="catalytic activity">
    <reaction evidence="14">
        <text>sn-glycerol 3-phosphate + NAD(+) = dihydroxyacetone phosphate + NADH + H(+)</text>
        <dbReference type="Rhea" id="RHEA:11092"/>
        <dbReference type="ChEBI" id="CHEBI:15378"/>
        <dbReference type="ChEBI" id="CHEBI:57540"/>
        <dbReference type="ChEBI" id="CHEBI:57597"/>
        <dbReference type="ChEBI" id="CHEBI:57642"/>
        <dbReference type="ChEBI" id="CHEBI:57945"/>
        <dbReference type="EC" id="1.1.1.94"/>
    </reaction>
</comment>
<keyword evidence="8 14" id="KW-0594">Phospholipid biosynthesis</keyword>